<keyword evidence="2" id="KW-0732">Signal</keyword>
<dbReference type="OrthoDB" id="3293184at2"/>
<feature type="chain" id="PRO_5009251505" evidence="2">
    <location>
        <begin position="23"/>
        <end position="243"/>
    </location>
</feature>
<sequence>MRKTLGVALIVATTLVAGCSGAGDTSPVTVTVNSPISPTTEHVAESPGGPPTRSGPTARSAPSTRSTATPARPSASSTSASSRASTSRTAIPPLVQADGDLDAAGPDNGPQCPVAAQYSDEAPTGLRADVKAAWISVKKQAAAKGVRLCLNDGKRSKAQQIAIYNLYVKEYGRTTANNLVLPWQKSAHVKGYAVDVQPAKAIQWLQATKGRLGFCRIYDNETWHFEYSTHYKTYGCPARLPKP</sequence>
<proteinExistence type="predicted"/>
<dbReference type="Gene3D" id="3.30.1380.10">
    <property type="match status" value="1"/>
</dbReference>
<feature type="compositionally biased region" description="Low complexity" evidence="1">
    <location>
        <begin position="51"/>
        <end position="90"/>
    </location>
</feature>
<organism evidence="4 5">
    <name type="scientific">Nakamurella panacisegetis</name>
    <dbReference type="NCBI Taxonomy" id="1090615"/>
    <lineage>
        <taxon>Bacteria</taxon>
        <taxon>Bacillati</taxon>
        <taxon>Actinomycetota</taxon>
        <taxon>Actinomycetes</taxon>
        <taxon>Nakamurellales</taxon>
        <taxon>Nakamurellaceae</taxon>
        <taxon>Nakamurella</taxon>
    </lineage>
</organism>
<feature type="region of interest" description="Disordered" evidence="1">
    <location>
        <begin position="20"/>
        <end position="110"/>
    </location>
</feature>
<dbReference type="SUPFAM" id="SSF55166">
    <property type="entry name" value="Hedgehog/DD-peptidase"/>
    <property type="match status" value="1"/>
</dbReference>
<evidence type="ECO:0000256" key="1">
    <source>
        <dbReference type="SAM" id="MobiDB-lite"/>
    </source>
</evidence>
<evidence type="ECO:0000313" key="5">
    <source>
        <dbReference type="Proteomes" id="UP000198741"/>
    </source>
</evidence>
<dbReference type="STRING" id="1090615.SAMN04515671_4179"/>
<keyword evidence="4" id="KW-0378">Hydrolase</keyword>
<dbReference type="InterPro" id="IPR009045">
    <property type="entry name" value="Zn_M74/Hedgehog-like"/>
</dbReference>
<evidence type="ECO:0000256" key="2">
    <source>
        <dbReference type="SAM" id="SignalP"/>
    </source>
</evidence>
<dbReference type="AlphaFoldDB" id="A0A1H0SLT4"/>
<reference evidence="4 5" key="1">
    <citation type="submission" date="2016-10" db="EMBL/GenBank/DDBJ databases">
        <authorList>
            <person name="de Groot N.N."/>
        </authorList>
    </citation>
    <scope>NUCLEOTIDE SEQUENCE [LARGE SCALE GENOMIC DNA]</scope>
    <source>
        <strain evidence="5">P4-7,KCTC 19426,CECT 7604</strain>
    </source>
</reference>
<dbReference type="RefSeq" id="WP_090479962.1">
    <property type="nucleotide sequence ID" value="NZ_LT629710.1"/>
</dbReference>
<dbReference type="InterPro" id="IPR003709">
    <property type="entry name" value="VanY-like_core_dom"/>
</dbReference>
<dbReference type="EMBL" id="LT629710">
    <property type="protein sequence ID" value="SDP42693.1"/>
    <property type="molecule type" value="Genomic_DNA"/>
</dbReference>
<keyword evidence="4" id="KW-0645">Protease</keyword>
<name>A0A1H0SLT4_9ACTN</name>
<feature type="compositionally biased region" description="Polar residues" evidence="1">
    <location>
        <begin position="26"/>
        <end position="40"/>
    </location>
</feature>
<protein>
    <submittedName>
        <fullName evidence="4">D-alanyl-D-alanine carboxypeptidase</fullName>
    </submittedName>
</protein>
<dbReference type="GO" id="GO:0006508">
    <property type="term" value="P:proteolysis"/>
    <property type="evidence" value="ECO:0007669"/>
    <property type="project" value="InterPro"/>
</dbReference>
<accession>A0A1H0SLT4</accession>
<feature type="signal peptide" evidence="2">
    <location>
        <begin position="1"/>
        <end position="22"/>
    </location>
</feature>
<gene>
    <name evidence="4" type="ORF">SAMN04515671_4179</name>
</gene>
<keyword evidence="5" id="KW-1185">Reference proteome</keyword>
<dbReference type="Pfam" id="PF02557">
    <property type="entry name" value="VanY"/>
    <property type="match status" value="1"/>
</dbReference>
<dbReference type="GO" id="GO:0004180">
    <property type="term" value="F:carboxypeptidase activity"/>
    <property type="evidence" value="ECO:0007669"/>
    <property type="project" value="UniProtKB-KW"/>
</dbReference>
<keyword evidence="4" id="KW-0121">Carboxypeptidase</keyword>
<evidence type="ECO:0000313" key="4">
    <source>
        <dbReference type="EMBL" id="SDP42693.1"/>
    </source>
</evidence>
<dbReference type="PROSITE" id="PS51257">
    <property type="entry name" value="PROKAR_LIPOPROTEIN"/>
    <property type="match status" value="1"/>
</dbReference>
<evidence type="ECO:0000259" key="3">
    <source>
        <dbReference type="Pfam" id="PF02557"/>
    </source>
</evidence>
<feature type="domain" description="D-alanyl-D-alanine carboxypeptidase-like core" evidence="3">
    <location>
        <begin position="126"/>
        <end position="227"/>
    </location>
</feature>
<dbReference type="Proteomes" id="UP000198741">
    <property type="component" value="Chromosome I"/>
</dbReference>